<dbReference type="PANTHER" id="PTHR47791:SF3">
    <property type="entry name" value="MEIOTICALLY UP-REGULATED GENE 191 PROTEIN"/>
    <property type="match status" value="1"/>
</dbReference>
<sequence length="398" mass="43291">MTKDAGNDERDPTPRGVWATRADAAGRAVHTRHLRRVWGLPGTRLGLMHWPPSGVDRLGVGSWGYWWQAHLLDCSIDAWLRSPTPDRQRIIREVSRGIRLRNARWTNDYFDDMAWLGLALQRAAETADVEHPKALRLLIDQLHGAWTEQAGGGIWWRRIDRYPDDFKNVPANGPAAILLARSTRFGGPAADLDRAIRMADWIEARLIDPATGLAWDGLRVDLDADPASTPPGSDIRSVVKKIYTYCQGVFIGACVELALATEDEQWWERAVRTINAVATELADADGVLPGHGGGDGGLFGGILARYLALAAAALPVRYAEAADTASNLVLSSAASAWNNRAVADGGPLFGPSWTTPARVPGSESATARPGKERDLSVQLGAWMLLEAAAQIERQPPPS</sequence>
<dbReference type="SUPFAM" id="SSF48208">
    <property type="entry name" value="Six-hairpin glycosidases"/>
    <property type="match status" value="1"/>
</dbReference>
<dbReference type="InterPro" id="IPR008928">
    <property type="entry name" value="6-hairpin_glycosidase_sf"/>
</dbReference>
<evidence type="ECO:0000256" key="1">
    <source>
        <dbReference type="SAM" id="MobiDB-lite"/>
    </source>
</evidence>
<dbReference type="AlphaFoldDB" id="A0AAC9N1D2"/>
<dbReference type="PANTHER" id="PTHR47791">
    <property type="entry name" value="MEIOTICALLY UP-REGULATED GENE 191 PROTEIN"/>
    <property type="match status" value="1"/>
</dbReference>
<evidence type="ECO:0000313" key="2">
    <source>
        <dbReference type="EMBL" id="AOS66047.1"/>
    </source>
</evidence>
<accession>A0AAC9N1D2</accession>
<dbReference type="Gene3D" id="1.50.10.20">
    <property type="match status" value="1"/>
</dbReference>
<dbReference type="GO" id="GO:0005975">
    <property type="term" value="P:carbohydrate metabolic process"/>
    <property type="evidence" value="ECO:0007669"/>
    <property type="project" value="InterPro"/>
</dbReference>
<gene>
    <name evidence="2" type="ORF">TL08_26390</name>
</gene>
<protein>
    <submittedName>
        <fullName evidence="2">Glycosyl hydrolase</fullName>
    </submittedName>
</protein>
<reference evidence="3" key="1">
    <citation type="submission" date="2016-03" db="EMBL/GenBank/DDBJ databases">
        <title>Complete genome sequence of the type strain Actinoalloteichus hymeniacidonis DSM 45092.</title>
        <authorList>
            <person name="Schaffert L."/>
            <person name="Albersmeier A."/>
            <person name="Winkler A."/>
            <person name="Kalinowski J."/>
            <person name="Zotchev S."/>
            <person name="Ruckert C."/>
        </authorList>
    </citation>
    <scope>NUCLEOTIDE SEQUENCE [LARGE SCALE GENOMIC DNA]</scope>
    <source>
        <strain evidence="3">HPA177(T) (DSM 45092(T))</strain>
    </source>
</reference>
<feature type="region of interest" description="Disordered" evidence="1">
    <location>
        <begin position="352"/>
        <end position="372"/>
    </location>
</feature>
<dbReference type="InterPro" id="IPR053169">
    <property type="entry name" value="MUG_Protein"/>
</dbReference>
<name>A0AAC9N1D2_9PSEU</name>
<feature type="region of interest" description="Disordered" evidence="1">
    <location>
        <begin position="1"/>
        <end position="20"/>
    </location>
</feature>
<keyword evidence="3" id="KW-1185">Reference proteome</keyword>
<dbReference type="KEGG" id="ahm:TL08_26390"/>
<dbReference type="Proteomes" id="UP000095210">
    <property type="component" value="Chromosome"/>
</dbReference>
<dbReference type="GO" id="GO:0016787">
    <property type="term" value="F:hydrolase activity"/>
    <property type="evidence" value="ECO:0007669"/>
    <property type="project" value="UniProtKB-KW"/>
</dbReference>
<dbReference type="Pfam" id="PF03663">
    <property type="entry name" value="Glyco_hydro_76"/>
    <property type="match status" value="1"/>
</dbReference>
<dbReference type="InterPro" id="IPR014512">
    <property type="entry name" value="O_gly_hydro"/>
</dbReference>
<dbReference type="RefSeq" id="WP_236750421.1">
    <property type="nucleotide sequence ID" value="NZ_CP014859.1"/>
</dbReference>
<organism evidence="2 3">
    <name type="scientific">Actinoalloteichus hymeniacidonis</name>
    <dbReference type="NCBI Taxonomy" id="340345"/>
    <lineage>
        <taxon>Bacteria</taxon>
        <taxon>Bacillati</taxon>
        <taxon>Actinomycetota</taxon>
        <taxon>Actinomycetes</taxon>
        <taxon>Pseudonocardiales</taxon>
        <taxon>Pseudonocardiaceae</taxon>
        <taxon>Actinoalloteichus</taxon>
    </lineage>
</organism>
<proteinExistence type="predicted"/>
<dbReference type="InterPro" id="IPR005198">
    <property type="entry name" value="Glyco_hydro_76"/>
</dbReference>
<feature type="compositionally biased region" description="Basic and acidic residues" evidence="1">
    <location>
        <begin position="1"/>
        <end position="13"/>
    </location>
</feature>
<keyword evidence="2" id="KW-0378">Hydrolase</keyword>
<evidence type="ECO:0000313" key="3">
    <source>
        <dbReference type="Proteomes" id="UP000095210"/>
    </source>
</evidence>
<dbReference type="EMBL" id="CP014859">
    <property type="protein sequence ID" value="AOS66047.1"/>
    <property type="molecule type" value="Genomic_DNA"/>
</dbReference>
<dbReference type="PIRSF" id="PIRSF021505">
    <property type="entry name" value="O_gly_hdrol"/>
    <property type="match status" value="1"/>
</dbReference>